<dbReference type="EMBL" id="CM010629">
    <property type="protein sequence ID" value="RID76213.1"/>
    <property type="molecule type" value="Genomic_DNA"/>
</dbReference>
<sequence>MRETTPLYWHEALTFSFKQESTTILEVICLLPHVSTATAQMVRKQLLFRSPEVTTTSQTTLAHRMQQPLQSSPLLTEAMQRNKWFQQQETH</sequence>
<dbReference type="Proteomes" id="UP000264353">
    <property type="component" value="Chromosome A2"/>
</dbReference>
<organism evidence="1 2">
    <name type="scientific">Brassica campestris</name>
    <name type="common">Field mustard</name>
    <dbReference type="NCBI Taxonomy" id="3711"/>
    <lineage>
        <taxon>Eukaryota</taxon>
        <taxon>Viridiplantae</taxon>
        <taxon>Streptophyta</taxon>
        <taxon>Embryophyta</taxon>
        <taxon>Tracheophyta</taxon>
        <taxon>Spermatophyta</taxon>
        <taxon>Magnoliopsida</taxon>
        <taxon>eudicotyledons</taxon>
        <taxon>Gunneridae</taxon>
        <taxon>Pentapetalae</taxon>
        <taxon>rosids</taxon>
        <taxon>malvids</taxon>
        <taxon>Brassicales</taxon>
        <taxon>Brassicaceae</taxon>
        <taxon>Brassiceae</taxon>
        <taxon>Brassica</taxon>
    </lineage>
</organism>
<evidence type="ECO:0000313" key="2">
    <source>
        <dbReference type="Proteomes" id="UP000264353"/>
    </source>
</evidence>
<name>A0A398ALH9_BRACM</name>
<evidence type="ECO:0000313" key="1">
    <source>
        <dbReference type="EMBL" id="RID76213.1"/>
    </source>
</evidence>
<proteinExistence type="predicted"/>
<protein>
    <submittedName>
        <fullName evidence="1">Uncharacterized protein</fullName>
    </submittedName>
</protein>
<accession>A0A398ALH9</accession>
<gene>
    <name evidence="1" type="ORF">BRARA_B03197</name>
</gene>
<dbReference type="AlphaFoldDB" id="A0A398ALH9"/>
<reference evidence="1 2" key="1">
    <citation type="submission" date="2018-06" db="EMBL/GenBank/DDBJ databases">
        <title>WGS assembly of Brassica rapa FPsc.</title>
        <authorList>
            <person name="Bowman J."/>
            <person name="Kohchi T."/>
            <person name="Yamato K."/>
            <person name="Jenkins J."/>
            <person name="Shu S."/>
            <person name="Ishizaki K."/>
            <person name="Yamaoka S."/>
            <person name="Nishihama R."/>
            <person name="Nakamura Y."/>
            <person name="Berger F."/>
            <person name="Adam C."/>
            <person name="Aki S."/>
            <person name="Althoff F."/>
            <person name="Araki T."/>
            <person name="Arteaga-Vazquez M."/>
            <person name="Balasubrmanian S."/>
            <person name="Bauer D."/>
            <person name="Boehm C."/>
            <person name="Briginshaw L."/>
            <person name="Caballero-Perez J."/>
            <person name="Catarino B."/>
            <person name="Chen F."/>
            <person name="Chiyoda S."/>
            <person name="Chovatia M."/>
            <person name="Davies K."/>
            <person name="Delmans M."/>
            <person name="Demura T."/>
            <person name="Dierschke T."/>
            <person name="Dolan L."/>
            <person name="Dorantes-Acosta A."/>
            <person name="Eklund D."/>
            <person name="Florent S."/>
            <person name="Flores-Sandoval E."/>
            <person name="Fujiyama A."/>
            <person name="Fukuzawa H."/>
            <person name="Galik B."/>
            <person name="Grimanelli D."/>
            <person name="Grimwood J."/>
            <person name="Grossniklaus U."/>
            <person name="Hamada T."/>
            <person name="Haseloff J."/>
            <person name="Hetherington A."/>
            <person name="Higo A."/>
            <person name="Hirakawa Y."/>
            <person name="Hundley H."/>
            <person name="Ikeda Y."/>
            <person name="Inoue K."/>
            <person name="Inoue S."/>
            <person name="Ishida S."/>
            <person name="Jia Q."/>
            <person name="Kakita M."/>
            <person name="Kanazawa T."/>
            <person name="Kawai Y."/>
            <person name="Kawashima T."/>
            <person name="Kennedy M."/>
            <person name="Kinose K."/>
            <person name="Kinoshita T."/>
            <person name="Kohara Y."/>
            <person name="Koide E."/>
            <person name="Komatsu K."/>
            <person name="Kopischke S."/>
            <person name="Kubo M."/>
            <person name="Kyozuka J."/>
            <person name="Lagercrantz U."/>
            <person name="Lin S."/>
            <person name="Lindquist E."/>
            <person name="Lipzen A."/>
            <person name="Lu C."/>
            <person name="Luna E."/>
            <person name="Martienssen R."/>
            <person name="Minamino N."/>
            <person name="Mizutani M."/>
            <person name="Mizutani M."/>
            <person name="Mochizuki N."/>
            <person name="Monte I."/>
            <person name="Mosher R."/>
            <person name="Nagasaki H."/>
            <person name="Nakagami H."/>
            <person name="Naramoto S."/>
            <person name="Nishitani K."/>
            <person name="Ohtani M."/>
            <person name="Okamoto T."/>
            <person name="Okumura M."/>
            <person name="Phillips J."/>
            <person name="Pollak B."/>
            <person name="Reinders A."/>
            <person name="Roevekamp M."/>
            <person name="Sano R."/>
            <person name="Sawa S."/>
            <person name="Schmid M."/>
            <person name="Shirakawa M."/>
            <person name="Solano R."/>
            <person name="Spunde A."/>
            <person name="Suetsugu N."/>
            <person name="Sugano S."/>
            <person name="Sugiyama A."/>
            <person name="Sun R."/>
            <person name="Suzuki Y."/>
            <person name="Takenaka M."/>
            <person name="Takezawa D."/>
            <person name="Tomogane H."/>
            <person name="Tsuzuki M."/>
            <person name="Ueda T."/>
            <person name="Umeda M."/>
            <person name="Ward J."/>
            <person name="Watanabe Y."/>
            <person name="Yazaki K."/>
            <person name="Yokoyama R."/>
            <person name="Yoshitake Y."/>
            <person name="Yotsui I."/>
            <person name="Zachgo S."/>
            <person name="Schmutz J."/>
        </authorList>
    </citation>
    <scope>NUCLEOTIDE SEQUENCE [LARGE SCALE GENOMIC DNA]</scope>
    <source>
        <strain evidence="2">cv. B-3</strain>
    </source>
</reference>